<organism evidence="2 4">
    <name type="scientific">Clostridium symbiosum</name>
    <name type="common">Bacteroides symbiosus</name>
    <dbReference type="NCBI Taxonomy" id="1512"/>
    <lineage>
        <taxon>Bacteria</taxon>
        <taxon>Bacillati</taxon>
        <taxon>Bacillota</taxon>
        <taxon>Clostridia</taxon>
        <taxon>Lachnospirales</taxon>
        <taxon>Lachnospiraceae</taxon>
        <taxon>Otoolea</taxon>
    </lineage>
</organism>
<comment type="caution">
    <text evidence="2">The sequence shown here is derived from an EMBL/GenBank/DDBJ whole genome shotgun (WGS) entry which is preliminary data.</text>
</comment>
<evidence type="ECO:0000259" key="1">
    <source>
        <dbReference type="Pfam" id="PF01476"/>
    </source>
</evidence>
<evidence type="ECO:0000313" key="4">
    <source>
        <dbReference type="Proteomes" id="UP001203136"/>
    </source>
</evidence>
<dbReference type="EMBL" id="JAINVB010000001">
    <property type="protein sequence ID" value="MCK0085968.1"/>
    <property type="molecule type" value="Genomic_DNA"/>
</dbReference>
<dbReference type="AlphaFoldDB" id="A0AAW5F0A4"/>
<evidence type="ECO:0000313" key="3">
    <source>
        <dbReference type="EMBL" id="MDB1999676.1"/>
    </source>
</evidence>
<dbReference type="Gene3D" id="3.10.350.10">
    <property type="entry name" value="LysM domain"/>
    <property type="match status" value="1"/>
</dbReference>
<dbReference type="InterPro" id="IPR036779">
    <property type="entry name" value="LysM_dom_sf"/>
</dbReference>
<gene>
    <name evidence="2" type="ORF">K5I21_08845</name>
    <name evidence="3" type="ORF">PM006_05640</name>
</gene>
<dbReference type="Proteomes" id="UP001300871">
    <property type="component" value="Unassembled WGS sequence"/>
</dbReference>
<reference evidence="3" key="2">
    <citation type="submission" date="2023-01" db="EMBL/GenBank/DDBJ databases">
        <title>Human gut microbiome strain richness.</title>
        <authorList>
            <person name="Chen-Liaw A."/>
        </authorList>
    </citation>
    <scope>NUCLEOTIDE SEQUENCE</scope>
    <source>
        <strain evidence="3">B1_m1001713B170214d0_201011</strain>
    </source>
</reference>
<dbReference type="Proteomes" id="UP001203136">
    <property type="component" value="Unassembled WGS sequence"/>
</dbReference>
<name>A0AAW5F0A4_CLOSY</name>
<evidence type="ECO:0000313" key="2">
    <source>
        <dbReference type="EMBL" id="MCK0085968.1"/>
    </source>
</evidence>
<dbReference type="RefSeq" id="WP_003503973.1">
    <property type="nucleotide sequence ID" value="NZ_BAABZD010000004.1"/>
</dbReference>
<dbReference type="GeneID" id="57970924"/>
<accession>A0AAW5F0A4</accession>
<dbReference type="InterPro" id="IPR018392">
    <property type="entry name" value="LysM"/>
</dbReference>
<dbReference type="CDD" id="cd00118">
    <property type="entry name" value="LysM"/>
    <property type="match status" value="1"/>
</dbReference>
<protein>
    <submittedName>
        <fullName evidence="2">LysM peptidoglycan-binding domain-containing protein</fullName>
    </submittedName>
</protein>
<dbReference type="Pfam" id="PF01476">
    <property type="entry name" value="LysM"/>
    <property type="match status" value="1"/>
</dbReference>
<feature type="domain" description="LysM" evidence="1">
    <location>
        <begin position="48"/>
        <end position="93"/>
    </location>
</feature>
<dbReference type="EMBL" id="JAQLGM010000009">
    <property type="protein sequence ID" value="MDB1999676.1"/>
    <property type="molecule type" value="Genomic_DNA"/>
</dbReference>
<sequence length="103" mass="11840">MKKGILVLLVLIAILSSGFFGHNLMQAMAEEEAAVSYSKYYTSIRLEEGDTLWKLAERYNNHSEKSMEAYVRELKSMNCLIDDTIHAGNYLTVTYYKAEPEDY</sequence>
<reference evidence="2" key="1">
    <citation type="journal article" date="2022" name="Cell Host Microbe">
        <title>Colonization of the live biotherapeutic product VE303 and modulation of the microbiota and metabolites in healthy volunteers.</title>
        <authorList>
            <person name="Dsouza M."/>
            <person name="Menon R."/>
            <person name="Crossette E."/>
            <person name="Bhattarai S.K."/>
            <person name="Schneider J."/>
            <person name="Kim Y.G."/>
            <person name="Reddy S."/>
            <person name="Caballero S."/>
            <person name="Felix C."/>
            <person name="Cornacchione L."/>
            <person name="Hendrickson J."/>
            <person name="Watson A.R."/>
            <person name="Minot S.S."/>
            <person name="Greenfield N."/>
            <person name="Schopf L."/>
            <person name="Szabady R."/>
            <person name="Patarroyo J."/>
            <person name="Smith W."/>
            <person name="Harrison P."/>
            <person name="Kuijper E.J."/>
            <person name="Kelly C.P."/>
            <person name="Olle B."/>
            <person name="Bobilev D."/>
            <person name="Silber J.L."/>
            <person name="Bucci V."/>
            <person name="Roberts B."/>
            <person name="Faith J."/>
            <person name="Norman J.M."/>
        </authorList>
    </citation>
    <scope>NUCLEOTIDE SEQUENCE</scope>
    <source>
        <strain evidence="2">VE303-04</strain>
    </source>
</reference>
<proteinExistence type="predicted"/>
<dbReference type="SUPFAM" id="SSF54106">
    <property type="entry name" value="LysM domain"/>
    <property type="match status" value="1"/>
</dbReference>